<dbReference type="Proteomes" id="UP001259982">
    <property type="component" value="Unassembled WGS sequence"/>
</dbReference>
<keyword evidence="5 7" id="KW-0067">ATP-binding</keyword>
<dbReference type="InterPro" id="IPR020058">
    <property type="entry name" value="Glu/Gln-tRNA-synth_Ib_cat-dom"/>
</dbReference>
<dbReference type="EMBL" id="JAVRHY010000011">
    <property type="protein sequence ID" value="MDT0619200.1"/>
    <property type="molecule type" value="Genomic_DNA"/>
</dbReference>
<feature type="domain" description="Glutamyl/glutaminyl-tRNA synthetase class Ib catalytic" evidence="9">
    <location>
        <begin position="9"/>
        <end position="241"/>
    </location>
</feature>
<proteinExistence type="inferred from homology"/>
<evidence type="ECO:0000256" key="6">
    <source>
        <dbReference type="ARBA" id="ARBA00023146"/>
    </source>
</evidence>
<dbReference type="InterPro" id="IPR014729">
    <property type="entry name" value="Rossmann-like_a/b/a_fold"/>
</dbReference>
<feature type="binding site" evidence="7">
    <location>
        <begin position="9"/>
        <end position="13"/>
    </location>
    <ligand>
        <name>L-glutamate</name>
        <dbReference type="ChEBI" id="CHEBI:29985"/>
    </ligand>
</feature>
<keyword evidence="11" id="KW-1185">Reference proteome</keyword>
<reference evidence="10 11" key="1">
    <citation type="submission" date="2023-09" db="EMBL/GenBank/DDBJ databases">
        <authorList>
            <person name="Rey-Velasco X."/>
        </authorList>
    </citation>
    <scope>NUCLEOTIDE SEQUENCE [LARGE SCALE GENOMIC DNA]</scope>
    <source>
        <strain evidence="10 11">P385</strain>
    </source>
</reference>
<dbReference type="Pfam" id="PF00749">
    <property type="entry name" value="tRNA-synt_1c"/>
    <property type="match status" value="1"/>
</dbReference>
<dbReference type="EC" id="6.1.1.-" evidence="7"/>
<protein>
    <recommendedName>
        <fullName evidence="7">Glutamyl-Q tRNA(Asp) synthetase</fullName>
        <shortName evidence="7">Glu-Q-RSs</shortName>
        <ecNumber evidence="7">6.1.1.-</ecNumber>
    </recommendedName>
</protein>
<dbReference type="HAMAP" id="MF_01428">
    <property type="entry name" value="Glu_Q_tRNA_synth"/>
    <property type="match status" value="1"/>
</dbReference>
<evidence type="ECO:0000313" key="10">
    <source>
        <dbReference type="EMBL" id="MDT0619200.1"/>
    </source>
</evidence>
<evidence type="ECO:0000256" key="7">
    <source>
        <dbReference type="HAMAP-Rule" id="MF_01428"/>
    </source>
</evidence>
<dbReference type="PANTHER" id="PTHR43311:SF1">
    <property type="entry name" value="GLUTAMYL-Q TRNA(ASP) SYNTHETASE"/>
    <property type="match status" value="1"/>
</dbReference>
<feature type="binding site" evidence="7">
    <location>
        <position position="103"/>
    </location>
    <ligand>
        <name>Zn(2+)</name>
        <dbReference type="ChEBI" id="CHEBI:29105"/>
    </ligand>
</feature>
<evidence type="ECO:0000313" key="11">
    <source>
        <dbReference type="Proteomes" id="UP001259982"/>
    </source>
</evidence>
<keyword evidence="2 7" id="KW-0479">Metal-binding</keyword>
<accession>A0ABU3BAQ9</accession>
<sequence>MTDAEPVGRYAPSPSGPLHAGSLLAAVASFVHARSRGTRWVLRMDDIDRGREVPGAADDILHTLEAFGMTWDGPVLYQSRRLDAYQAALEQLRESGRVFDCGCTRREAQTGPTGIEGPVYPGTCRDGLPPGRAPRSVRFRTTEGDLAFKDGIQGEVVQNPAADVGDFVVRRADYQFAYQLAVVVDDAAQGVTEVVRGADLLTSTPRQILLQQALSLPVPAYWHVPLITHADGRKFSKSEGAAALDPLRPVPGLLAALDRLGQSPPADLAAENVDTVLAWAIANWRVDSVPRRLPPTAETAYAS</sequence>
<gene>
    <name evidence="10" type="primary">gluQRS</name>
    <name evidence="7" type="synonym">gluQ</name>
    <name evidence="10" type="ORF">RM531_12010</name>
</gene>
<evidence type="ECO:0000256" key="4">
    <source>
        <dbReference type="ARBA" id="ARBA00022833"/>
    </source>
</evidence>
<dbReference type="PRINTS" id="PR00987">
    <property type="entry name" value="TRNASYNTHGLU"/>
</dbReference>
<comment type="cofactor">
    <cofactor evidence="7">
        <name>Zn(2+)</name>
        <dbReference type="ChEBI" id="CHEBI:29105"/>
    </cofactor>
    <text evidence="7">Binds 1 zinc ion per subunit.</text>
</comment>
<comment type="similarity">
    <text evidence="7">Belongs to the class-I aminoacyl-tRNA synthetase family. GluQ subfamily.</text>
</comment>
<dbReference type="InterPro" id="IPR049940">
    <property type="entry name" value="GluQ/Sye"/>
</dbReference>
<keyword evidence="6 7" id="KW-0030">Aminoacyl-tRNA synthetase</keyword>
<dbReference type="Gene3D" id="3.40.50.620">
    <property type="entry name" value="HUPs"/>
    <property type="match status" value="1"/>
</dbReference>
<feature type="binding site" evidence="7">
    <location>
        <position position="237"/>
    </location>
    <ligand>
        <name>ATP</name>
        <dbReference type="ChEBI" id="CHEBI:30616"/>
    </ligand>
</feature>
<dbReference type="InterPro" id="IPR022380">
    <property type="entry name" value="Glu-Q_tRNA(Asp)_Synthase"/>
</dbReference>
<name>A0ABU3BAQ9_9GAMM</name>
<dbReference type="PANTHER" id="PTHR43311">
    <property type="entry name" value="GLUTAMATE--TRNA LIGASE"/>
    <property type="match status" value="1"/>
</dbReference>
<keyword evidence="4 7" id="KW-0862">Zinc</keyword>
<feature type="binding site" evidence="7">
    <location>
        <position position="120"/>
    </location>
    <ligand>
        <name>Zn(2+)</name>
        <dbReference type="ChEBI" id="CHEBI:29105"/>
    </ligand>
</feature>
<dbReference type="GO" id="GO:0016874">
    <property type="term" value="F:ligase activity"/>
    <property type="evidence" value="ECO:0007669"/>
    <property type="project" value="UniProtKB-KW"/>
</dbReference>
<evidence type="ECO:0000256" key="5">
    <source>
        <dbReference type="ARBA" id="ARBA00022840"/>
    </source>
</evidence>
<dbReference type="RefSeq" id="WP_311659558.1">
    <property type="nucleotide sequence ID" value="NZ_JAVRHY010000011.1"/>
</dbReference>
<feature type="binding site" evidence="7">
    <location>
        <position position="196"/>
    </location>
    <ligand>
        <name>L-glutamate</name>
        <dbReference type="ChEBI" id="CHEBI:29985"/>
    </ligand>
</feature>
<feature type="binding site" evidence="7">
    <location>
        <position position="101"/>
    </location>
    <ligand>
        <name>Zn(2+)</name>
        <dbReference type="ChEBI" id="CHEBI:29105"/>
    </ligand>
</feature>
<feature type="binding site" evidence="7">
    <location>
        <position position="178"/>
    </location>
    <ligand>
        <name>L-glutamate</name>
        <dbReference type="ChEBI" id="CHEBI:29985"/>
    </ligand>
</feature>
<comment type="function">
    <text evidence="7">Catalyzes the tRNA-independent activation of glutamate in presence of ATP and the subsequent transfer of glutamate onto a tRNA(Asp). Glutamate is transferred on the 2-amino-5-(4,5-dihydroxy-2-cyclopenten-1-yl) moiety of the queuosine in the wobble position of the QUC anticodon.</text>
</comment>
<keyword evidence="1 7" id="KW-0436">Ligase</keyword>
<feature type="short sequence motif" description="'KMSKS' region" evidence="7">
    <location>
        <begin position="234"/>
        <end position="238"/>
    </location>
</feature>
<dbReference type="NCBIfam" id="TIGR03838">
    <property type="entry name" value="queuosine_YadB"/>
    <property type="match status" value="1"/>
</dbReference>
<evidence type="ECO:0000259" key="9">
    <source>
        <dbReference type="Pfam" id="PF00749"/>
    </source>
</evidence>
<feature type="binding site" evidence="7">
    <location>
        <position position="124"/>
    </location>
    <ligand>
        <name>Zn(2+)</name>
        <dbReference type="ChEBI" id="CHEBI:29105"/>
    </ligand>
</feature>
<feature type="binding site" evidence="7">
    <location>
        <position position="45"/>
    </location>
    <ligand>
        <name>L-glutamate</name>
        <dbReference type="ChEBI" id="CHEBI:29985"/>
    </ligand>
</feature>
<keyword evidence="3 7" id="KW-0547">Nucleotide-binding</keyword>
<keyword evidence="8" id="KW-0648">Protein biosynthesis</keyword>
<dbReference type="SUPFAM" id="SSF52374">
    <property type="entry name" value="Nucleotidylyl transferase"/>
    <property type="match status" value="1"/>
</dbReference>
<organism evidence="10 11">
    <name type="scientific">Spectribacter acetivorans</name>
    <dbReference type="NCBI Taxonomy" id="3075603"/>
    <lineage>
        <taxon>Bacteria</taxon>
        <taxon>Pseudomonadati</taxon>
        <taxon>Pseudomonadota</taxon>
        <taxon>Gammaproteobacteria</taxon>
        <taxon>Salinisphaerales</taxon>
        <taxon>Salinisphaeraceae</taxon>
        <taxon>Spectribacter</taxon>
    </lineage>
</organism>
<evidence type="ECO:0000256" key="2">
    <source>
        <dbReference type="ARBA" id="ARBA00022723"/>
    </source>
</evidence>
<feature type="short sequence motif" description="'HIGH' region" evidence="7">
    <location>
        <begin position="12"/>
        <end position="22"/>
    </location>
</feature>
<evidence type="ECO:0000256" key="3">
    <source>
        <dbReference type="ARBA" id="ARBA00022741"/>
    </source>
</evidence>
<dbReference type="InterPro" id="IPR000924">
    <property type="entry name" value="Glu/Gln-tRNA-synth"/>
</dbReference>
<evidence type="ECO:0000256" key="1">
    <source>
        <dbReference type="ARBA" id="ARBA00022598"/>
    </source>
</evidence>
<dbReference type="NCBIfam" id="NF004314">
    <property type="entry name" value="PRK05710.1-3"/>
    <property type="match status" value="1"/>
</dbReference>
<comment type="caution">
    <text evidence="10">The sequence shown here is derived from an EMBL/GenBank/DDBJ whole genome shotgun (WGS) entry which is preliminary data.</text>
</comment>
<evidence type="ECO:0000256" key="8">
    <source>
        <dbReference type="RuleBase" id="RU363037"/>
    </source>
</evidence>